<dbReference type="InterPro" id="IPR050508">
    <property type="entry name" value="Methyltransf_Superfamily"/>
</dbReference>
<protein>
    <recommendedName>
        <fullName evidence="1">Methyltransferase domain-containing protein</fullName>
    </recommendedName>
</protein>
<dbReference type="STRING" id="37992.A0A4Z0YSK1"/>
<dbReference type="Pfam" id="PF13649">
    <property type="entry name" value="Methyltransf_25"/>
    <property type="match status" value="1"/>
</dbReference>
<feature type="domain" description="Methyltransferase" evidence="1">
    <location>
        <begin position="67"/>
        <end position="158"/>
    </location>
</feature>
<dbReference type="EMBL" id="SKBN01000014">
    <property type="protein sequence ID" value="TGJ87379.1"/>
    <property type="molecule type" value="Genomic_DNA"/>
</dbReference>
<dbReference type="AlphaFoldDB" id="A0A4Z0YSK1"/>
<evidence type="ECO:0000313" key="3">
    <source>
        <dbReference type="Proteomes" id="UP000297716"/>
    </source>
</evidence>
<comment type="caution">
    <text evidence="2">The sequence shown here is derived from an EMBL/GenBank/DDBJ whole genome shotgun (WGS) entry which is preliminary data.</text>
</comment>
<dbReference type="GO" id="GO:0008168">
    <property type="term" value="F:methyltransferase activity"/>
    <property type="evidence" value="ECO:0007669"/>
    <property type="project" value="TreeGrafter"/>
</dbReference>
<dbReference type="InterPro" id="IPR029063">
    <property type="entry name" value="SAM-dependent_MTases_sf"/>
</dbReference>
<sequence>MLDMVGAENTFVARARACRGHHDITVLYAQWANTYNSDLKTGANNYVAPSIIAETAFKLGDQANAVVLDAGCGTGLVGGALAERGATTIDGLDLSPHMLQVAENLGVYRSVFLGDLTKEVAKPSQFYDLVTCVGTFTHGHVGPIPALREFVRVLRDDGHIVATILEEIWLPGGYKAEIDKLQAEGLVEVVSTKLEHYLKGQDRAYVLVLKKRASA</sequence>
<keyword evidence="3" id="KW-1185">Reference proteome</keyword>
<dbReference type="CDD" id="cd02440">
    <property type="entry name" value="AdoMet_MTases"/>
    <property type="match status" value="1"/>
</dbReference>
<proteinExistence type="predicted"/>
<organism evidence="2 3">
    <name type="scientific">Xylaria hypoxylon</name>
    <dbReference type="NCBI Taxonomy" id="37992"/>
    <lineage>
        <taxon>Eukaryota</taxon>
        <taxon>Fungi</taxon>
        <taxon>Dikarya</taxon>
        <taxon>Ascomycota</taxon>
        <taxon>Pezizomycotina</taxon>
        <taxon>Sordariomycetes</taxon>
        <taxon>Xylariomycetidae</taxon>
        <taxon>Xylariales</taxon>
        <taxon>Xylariaceae</taxon>
        <taxon>Xylaria</taxon>
    </lineage>
</organism>
<dbReference type="PANTHER" id="PTHR42912">
    <property type="entry name" value="METHYLTRANSFERASE"/>
    <property type="match status" value="1"/>
</dbReference>
<accession>A0A4Z0YSK1</accession>
<name>A0A4Z0YSK1_9PEZI</name>
<evidence type="ECO:0000313" key="2">
    <source>
        <dbReference type="EMBL" id="TGJ87379.1"/>
    </source>
</evidence>
<gene>
    <name evidence="2" type="ORF">E0Z10_g1411</name>
</gene>
<dbReference type="Proteomes" id="UP000297716">
    <property type="component" value="Unassembled WGS sequence"/>
</dbReference>
<dbReference type="OrthoDB" id="66144at2759"/>
<evidence type="ECO:0000259" key="1">
    <source>
        <dbReference type="Pfam" id="PF13649"/>
    </source>
</evidence>
<dbReference type="Gene3D" id="3.40.50.150">
    <property type="entry name" value="Vaccinia Virus protein VP39"/>
    <property type="match status" value="1"/>
</dbReference>
<dbReference type="SUPFAM" id="SSF53335">
    <property type="entry name" value="S-adenosyl-L-methionine-dependent methyltransferases"/>
    <property type="match status" value="1"/>
</dbReference>
<dbReference type="InterPro" id="IPR041698">
    <property type="entry name" value="Methyltransf_25"/>
</dbReference>
<dbReference type="PANTHER" id="PTHR42912:SF93">
    <property type="entry name" value="N6-ADENOSINE-METHYLTRANSFERASE TMT1A"/>
    <property type="match status" value="1"/>
</dbReference>
<reference evidence="2 3" key="1">
    <citation type="submission" date="2019-03" db="EMBL/GenBank/DDBJ databases">
        <title>Draft genome sequence of Xylaria hypoxylon DSM 108379, a ubiquitous saprotrophic-parasitic fungi on hardwood.</title>
        <authorList>
            <person name="Buettner E."/>
            <person name="Leonhardt S."/>
            <person name="Gebauer A.M."/>
            <person name="Liers C."/>
            <person name="Hofrichter M."/>
            <person name="Kellner H."/>
        </authorList>
    </citation>
    <scope>NUCLEOTIDE SEQUENCE [LARGE SCALE GENOMIC DNA]</scope>
    <source>
        <strain evidence="2 3">DSM 108379</strain>
    </source>
</reference>